<dbReference type="Pfam" id="PF10040">
    <property type="entry name" value="CRISPR_Cas6"/>
    <property type="match status" value="1"/>
</dbReference>
<keyword evidence="3" id="KW-0378">Hydrolase</keyword>
<dbReference type="Proteomes" id="UP000235682">
    <property type="component" value="Unassembled WGS sequence"/>
</dbReference>
<evidence type="ECO:0000256" key="4">
    <source>
        <dbReference type="ARBA" id="ARBA00023118"/>
    </source>
</evidence>
<dbReference type="EMBL" id="PNHE01000003">
    <property type="protein sequence ID" value="PMC58986.1"/>
    <property type="molecule type" value="Genomic_DNA"/>
</dbReference>
<keyword evidence="4" id="KW-0051">Antiviral defense</keyword>
<proteinExistence type="predicted"/>
<dbReference type="STRING" id="84521.SAMN04487994_10073"/>
<evidence type="ECO:0000256" key="2">
    <source>
        <dbReference type="ARBA" id="ARBA00022759"/>
    </source>
</evidence>
<keyword evidence="7" id="KW-1185">Reference proteome</keyword>
<comment type="caution">
    <text evidence="6">The sequence shown here is derived from an EMBL/GenBank/DDBJ whole genome shotgun (WGS) entry which is preliminary data.</text>
</comment>
<dbReference type="GO" id="GO:0016788">
    <property type="term" value="F:hydrolase activity, acting on ester bonds"/>
    <property type="evidence" value="ECO:0007669"/>
    <property type="project" value="InterPro"/>
</dbReference>
<dbReference type="InterPro" id="IPR019267">
    <property type="entry name" value="CRISPR-assoc_Cas6_C"/>
</dbReference>
<evidence type="ECO:0000256" key="1">
    <source>
        <dbReference type="ARBA" id="ARBA00022722"/>
    </source>
</evidence>
<dbReference type="AlphaFoldDB" id="A0A1G8JUE5"/>
<keyword evidence="1" id="KW-0540">Nuclease</keyword>
<dbReference type="NCBIfam" id="TIGR01877">
    <property type="entry name" value="cas_cas6"/>
    <property type="match status" value="1"/>
</dbReference>
<accession>A0A1G8JUE5</accession>
<feature type="domain" description="CRISPR-associated protein Cas6 C-terminal" evidence="5">
    <location>
        <begin position="127"/>
        <end position="242"/>
    </location>
</feature>
<evidence type="ECO:0000256" key="3">
    <source>
        <dbReference type="ARBA" id="ARBA00022801"/>
    </source>
</evidence>
<sequence>MQKFIIKFIPLSDERIYANQLNAPLHGLLMEWLPPLIAQQLHETDVNPYSMSVNYCQNYFQWEINALTDEMSTIFSNILLCESLAQFELKSFNQMSCAIIERRAETLSPKELAHHFYQRPSNHLLDLTFNSPTAFKQQGQYVLFPDIRLIFQSLQNKYSSIFEEDPKDNLELLEEVENCVSIHRFNIQSSVIYVHGHGVPGFTGRVVLKLKGNDVLKSYVEMLASFGEYSGVGMKTSIGMGSIKINHRKESINE</sequence>
<gene>
    <name evidence="6" type="primary">cas6</name>
    <name evidence="6" type="ORF">CJ205_01390</name>
</gene>
<name>A0A1G8JUE5_9LACT</name>
<dbReference type="CDD" id="cd21141">
    <property type="entry name" value="Cas6_III-like"/>
    <property type="match status" value="1"/>
</dbReference>
<dbReference type="InterPro" id="IPR010156">
    <property type="entry name" value="CRISPR-assoc_prot_Cas6"/>
</dbReference>
<dbReference type="GO" id="GO:0051607">
    <property type="term" value="P:defense response to virus"/>
    <property type="evidence" value="ECO:0007669"/>
    <property type="project" value="UniProtKB-KW"/>
</dbReference>
<dbReference type="GO" id="GO:0004519">
    <property type="term" value="F:endonuclease activity"/>
    <property type="evidence" value="ECO:0007669"/>
    <property type="project" value="UniProtKB-KW"/>
</dbReference>
<dbReference type="RefSeq" id="WP_092084375.1">
    <property type="nucleotide sequence ID" value="NZ_FNEL01000007.1"/>
</dbReference>
<dbReference type="Gene3D" id="3.30.70.1900">
    <property type="match status" value="1"/>
</dbReference>
<organism evidence="6 7">
    <name type="scientific">Dolosicoccus paucivorans</name>
    <dbReference type="NCBI Taxonomy" id="84521"/>
    <lineage>
        <taxon>Bacteria</taxon>
        <taxon>Bacillati</taxon>
        <taxon>Bacillota</taxon>
        <taxon>Bacilli</taxon>
        <taxon>Lactobacillales</taxon>
        <taxon>Aerococcaceae</taxon>
        <taxon>Dolosicoccus</taxon>
    </lineage>
</organism>
<keyword evidence="2" id="KW-0255">Endonuclease</keyword>
<evidence type="ECO:0000259" key="5">
    <source>
        <dbReference type="Pfam" id="PF10040"/>
    </source>
</evidence>
<dbReference type="OrthoDB" id="425607at2"/>
<evidence type="ECO:0000313" key="6">
    <source>
        <dbReference type="EMBL" id="PMC58986.1"/>
    </source>
</evidence>
<protein>
    <submittedName>
        <fullName evidence="6">CRISPR-associated endoribonuclease Cas6</fullName>
    </submittedName>
</protein>
<evidence type="ECO:0000313" key="7">
    <source>
        <dbReference type="Proteomes" id="UP000235682"/>
    </source>
</evidence>
<reference evidence="6 7" key="1">
    <citation type="submission" date="2017-09" db="EMBL/GenBank/DDBJ databases">
        <title>Bacterial strain isolated from the female urinary microbiota.</title>
        <authorList>
            <person name="Thomas-White K."/>
            <person name="Kumar N."/>
            <person name="Forster S."/>
            <person name="Putonti C."/>
            <person name="Lawley T."/>
            <person name="Wolfe A.J."/>
        </authorList>
    </citation>
    <scope>NUCLEOTIDE SEQUENCE [LARGE SCALE GENOMIC DNA]</scope>
    <source>
        <strain evidence="6 7">UMB0852</strain>
    </source>
</reference>